<reference evidence="1 2" key="1">
    <citation type="submission" date="2008-07" db="EMBL/GenBank/DDBJ databases">
        <authorList>
            <person name="El-Sayed N."/>
            <person name="Caler E."/>
            <person name="Inman J."/>
            <person name="Amedeo P."/>
            <person name="Hass B."/>
            <person name="Wortman J."/>
        </authorList>
    </citation>
    <scope>NUCLEOTIDE SEQUENCE [LARGE SCALE GENOMIC DNA]</scope>
    <source>
        <strain evidence="2">ATCC 50983 / TXsc</strain>
    </source>
</reference>
<gene>
    <name evidence="1" type="ORF">Pmar_PMAR006565</name>
</gene>
<sequence>NGFLAIQLLVQRFIASRHEAVTETIEIPGADINNEDKTVFKRVLSVPFPVEPYWSSDGIDL</sequence>
<name>C5LTS8_PERM5</name>
<evidence type="ECO:0000313" key="1">
    <source>
        <dbReference type="EMBL" id="EEQ99890.1"/>
    </source>
</evidence>
<feature type="non-terminal residue" evidence="1">
    <location>
        <position position="1"/>
    </location>
</feature>
<feature type="non-terminal residue" evidence="1">
    <location>
        <position position="61"/>
    </location>
</feature>
<dbReference type="GeneID" id="9052078"/>
<dbReference type="AlphaFoldDB" id="C5LTS8"/>
<proteinExistence type="predicted"/>
<dbReference type="InParanoid" id="C5LTS8"/>
<keyword evidence="2" id="KW-1185">Reference proteome</keyword>
<accession>C5LTS8</accession>
<protein>
    <submittedName>
        <fullName evidence="1">Uncharacterized protein</fullName>
    </submittedName>
</protein>
<dbReference type="Proteomes" id="UP000007800">
    <property type="component" value="Unassembled WGS sequence"/>
</dbReference>
<evidence type="ECO:0000313" key="2">
    <source>
        <dbReference type="Proteomes" id="UP000007800"/>
    </source>
</evidence>
<organism evidence="2">
    <name type="scientific">Perkinsus marinus (strain ATCC 50983 / TXsc)</name>
    <dbReference type="NCBI Taxonomy" id="423536"/>
    <lineage>
        <taxon>Eukaryota</taxon>
        <taxon>Sar</taxon>
        <taxon>Alveolata</taxon>
        <taxon>Perkinsozoa</taxon>
        <taxon>Perkinsea</taxon>
        <taxon>Perkinsida</taxon>
        <taxon>Perkinsidae</taxon>
        <taxon>Perkinsus</taxon>
    </lineage>
</organism>
<dbReference type="EMBL" id="GG685402">
    <property type="protein sequence ID" value="EEQ99890.1"/>
    <property type="molecule type" value="Genomic_DNA"/>
</dbReference>
<dbReference type="RefSeq" id="XP_002767173.1">
    <property type="nucleotide sequence ID" value="XM_002767127.1"/>
</dbReference>